<evidence type="ECO:0000256" key="1">
    <source>
        <dbReference type="SAM" id="Coils"/>
    </source>
</evidence>
<accession>A0ABT1R429</accession>
<reference evidence="3" key="1">
    <citation type="submission" date="2021-07" db="EMBL/GenBank/DDBJ databases">
        <title>Shinella sp. nov., a novel member of the genus Shinella from water.</title>
        <authorList>
            <person name="Deng Y."/>
        </authorList>
    </citation>
    <scope>NUCLEOTIDE SEQUENCE</scope>
    <source>
        <strain evidence="3">CPCC 100929</strain>
    </source>
</reference>
<proteinExistence type="predicted"/>
<comment type="caution">
    <text evidence="3">The sequence shown here is derived from an EMBL/GenBank/DDBJ whole genome shotgun (WGS) entry which is preliminary data.</text>
</comment>
<dbReference type="RefSeq" id="WP_256116091.1">
    <property type="nucleotide sequence ID" value="NZ_WHSB02000002.1"/>
</dbReference>
<protein>
    <submittedName>
        <fullName evidence="3">Uncharacterized protein</fullName>
    </submittedName>
</protein>
<feature type="region of interest" description="Disordered" evidence="2">
    <location>
        <begin position="279"/>
        <end position="311"/>
    </location>
</feature>
<evidence type="ECO:0000313" key="4">
    <source>
        <dbReference type="Proteomes" id="UP000996601"/>
    </source>
</evidence>
<keyword evidence="4" id="KW-1185">Reference proteome</keyword>
<name>A0ABT1R429_9HYPH</name>
<evidence type="ECO:0000256" key="2">
    <source>
        <dbReference type="SAM" id="MobiDB-lite"/>
    </source>
</evidence>
<dbReference type="Proteomes" id="UP000996601">
    <property type="component" value="Unassembled WGS sequence"/>
</dbReference>
<evidence type="ECO:0000313" key="3">
    <source>
        <dbReference type="EMBL" id="MCQ4629916.1"/>
    </source>
</evidence>
<dbReference type="EMBL" id="WHSB02000002">
    <property type="protein sequence ID" value="MCQ4629916.1"/>
    <property type="molecule type" value="Genomic_DNA"/>
</dbReference>
<organism evidence="3 4">
    <name type="scientific">Shinella lacus</name>
    <dbReference type="NCBI Taxonomy" id="2654216"/>
    <lineage>
        <taxon>Bacteria</taxon>
        <taxon>Pseudomonadati</taxon>
        <taxon>Pseudomonadota</taxon>
        <taxon>Alphaproteobacteria</taxon>
        <taxon>Hyphomicrobiales</taxon>
        <taxon>Rhizobiaceae</taxon>
        <taxon>Shinella</taxon>
    </lineage>
</organism>
<sequence length="311" mass="34469">MGKLINKILGKSSSADLSAAIEKAKAELEAAEAAVTAAEEQYDANLLTADKKSLRGFLDAKTEAGIDVDQARARVHRLERDHEAALEAEATDQRQRKYDEAKAASEAAEKRLRREYPKAALQIRDLLAEVAAASIAVQAANEDRPEGKPPLLGPEHSRSQHQLYREVLGEDAVWMWCEIDGARPVRDELQRHVRAHDKHRRGMMTDRSDTVENPLTYGVVQTEHGFLEVVRKPFRRSKILPDQSGYNIAPLGCEIMLPALDAGATPFWTPSYDQRDAAAQAVSELKPAPKRAERSPEFEYSLAPKETALAS</sequence>
<keyword evidence="1" id="KW-0175">Coiled coil</keyword>
<gene>
    <name evidence="3" type="ORF">GB927_007725</name>
</gene>
<feature type="coiled-coil region" evidence="1">
    <location>
        <begin position="14"/>
        <end position="41"/>
    </location>
</feature>